<protein>
    <recommendedName>
        <fullName evidence="3">Type 4 fimbrial biogenesis protein PilX N-terminal domain-containing protein</fullName>
    </recommendedName>
</protein>
<gene>
    <name evidence="1" type="ORF">NSP04_00620</name>
</gene>
<comment type="caution">
    <text evidence="1">The sequence shown here is derived from an EMBL/GenBank/DDBJ whole genome shotgun (WGS) entry which is preliminary data.</text>
</comment>
<dbReference type="Proteomes" id="UP001165267">
    <property type="component" value="Unassembled WGS sequence"/>
</dbReference>
<organism evidence="1 2">
    <name type="scientific">Limnobacter parvus</name>
    <dbReference type="NCBI Taxonomy" id="2939690"/>
    <lineage>
        <taxon>Bacteria</taxon>
        <taxon>Pseudomonadati</taxon>
        <taxon>Pseudomonadota</taxon>
        <taxon>Betaproteobacteria</taxon>
        <taxon>Burkholderiales</taxon>
        <taxon>Burkholderiaceae</taxon>
        <taxon>Limnobacter</taxon>
    </lineage>
</organism>
<sequence>MNRLSSQQGLTLLVLLVLLVLGGFALAQVSNAGYLQQKLKLQQHARESQILDHIRTGLLGFAGNQGIHSQSHLGHLPCPAIQAGGIPATTCLNKPWGFLPVQSKTAVNYLNQGIDARQNELEPSTRHHWHYAVSAQLIQPNALGWSRWVDYTQPAIQIEIPAENNRVETQIAGVVAHQLEPIGKHQYRVTPPYALIRVSELRAHMASIQTGLIKQTLKTWQETKSSPILELADHENLQLANASTNTYSAIDSQCSCRCTKTRCNCNCGMPAQWQSAGTCVGSNANCNEQENQSICTSDVHAPCVFAGPSWLKNEWPVGRFEPVAAANKSCRPSVINQCPLSTGSDACTCDFSWPDNTKSNLGDYTISLSPTDQFQVAPRQP</sequence>
<proteinExistence type="predicted"/>
<dbReference type="EMBL" id="JANKHG010000001">
    <property type="protein sequence ID" value="MCR2745147.1"/>
    <property type="molecule type" value="Genomic_DNA"/>
</dbReference>
<keyword evidence="2" id="KW-1185">Reference proteome</keyword>
<evidence type="ECO:0000313" key="1">
    <source>
        <dbReference type="EMBL" id="MCR2745147.1"/>
    </source>
</evidence>
<name>A0ABT1XCY9_9BURK</name>
<evidence type="ECO:0008006" key="3">
    <source>
        <dbReference type="Google" id="ProtNLM"/>
    </source>
</evidence>
<accession>A0ABT1XCY9</accession>
<dbReference type="RefSeq" id="WP_257510398.1">
    <property type="nucleotide sequence ID" value="NZ_JANKHG010000001.1"/>
</dbReference>
<reference evidence="1" key="1">
    <citation type="submission" date="2022-07" db="EMBL/GenBank/DDBJ databases">
        <authorList>
            <person name="Xamxidin M."/>
        </authorList>
    </citation>
    <scope>NUCLEOTIDE SEQUENCE</scope>
    <source>
        <strain evidence="1">YS8-69</strain>
    </source>
</reference>
<evidence type="ECO:0000313" key="2">
    <source>
        <dbReference type="Proteomes" id="UP001165267"/>
    </source>
</evidence>